<dbReference type="RefSeq" id="XP_014144198.1">
    <property type="nucleotide sequence ID" value="XM_014288723.1"/>
</dbReference>
<comment type="similarity">
    <text evidence="1">Belongs to the TRAFAC class myosin-kinesin ATPase superfamily. Kinesin family.</text>
</comment>
<dbReference type="InterPro" id="IPR001752">
    <property type="entry name" value="Kinesin_motor_dom"/>
</dbReference>
<dbReference type="GO" id="GO:0008017">
    <property type="term" value="F:microtubule binding"/>
    <property type="evidence" value="ECO:0007669"/>
    <property type="project" value="InterPro"/>
</dbReference>
<evidence type="ECO:0000256" key="1">
    <source>
        <dbReference type="PROSITE-ProRule" id="PRU00283"/>
    </source>
</evidence>
<dbReference type="GO" id="GO:0007018">
    <property type="term" value="P:microtubule-based movement"/>
    <property type="evidence" value="ECO:0007669"/>
    <property type="project" value="InterPro"/>
</dbReference>
<gene>
    <name evidence="4" type="ORF">SARC_17181</name>
</gene>
<organism evidence="4 5">
    <name type="scientific">Sphaeroforma arctica JP610</name>
    <dbReference type="NCBI Taxonomy" id="667725"/>
    <lineage>
        <taxon>Eukaryota</taxon>
        <taxon>Ichthyosporea</taxon>
        <taxon>Ichthyophonida</taxon>
        <taxon>Sphaeroforma</taxon>
    </lineage>
</organism>
<feature type="region of interest" description="Disordered" evidence="2">
    <location>
        <begin position="24"/>
        <end position="99"/>
    </location>
</feature>
<dbReference type="GO" id="GO:0003777">
    <property type="term" value="F:microtubule motor activity"/>
    <property type="evidence" value="ECO:0007669"/>
    <property type="project" value="InterPro"/>
</dbReference>
<evidence type="ECO:0000259" key="3">
    <source>
        <dbReference type="PROSITE" id="PS50067"/>
    </source>
</evidence>
<reference evidence="4 5" key="1">
    <citation type="submission" date="2011-02" db="EMBL/GenBank/DDBJ databases">
        <title>The Genome Sequence of Sphaeroforma arctica JP610.</title>
        <authorList>
            <consortium name="The Broad Institute Genome Sequencing Platform"/>
            <person name="Russ C."/>
            <person name="Cuomo C."/>
            <person name="Young S.K."/>
            <person name="Zeng Q."/>
            <person name="Gargeya S."/>
            <person name="Alvarado L."/>
            <person name="Berlin A."/>
            <person name="Chapman S.B."/>
            <person name="Chen Z."/>
            <person name="Freedman E."/>
            <person name="Gellesch M."/>
            <person name="Goldberg J."/>
            <person name="Griggs A."/>
            <person name="Gujja S."/>
            <person name="Heilman E."/>
            <person name="Heiman D."/>
            <person name="Howarth C."/>
            <person name="Mehta T."/>
            <person name="Neiman D."/>
            <person name="Pearson M."/>
            <person name="Roberts A."/>
            <person name="Saif S."/>
            <person name="Shea T."/>
            <person name="Shenoy N."/>
            <person name="Sisk P."/>
            <person name="Stolte C."/>
            <person name="Sykes S."/>
            <person name="White J."/>
            <person name="Yandava C."/>
            <person name="Burger G."/>
            <person name="Gray M.W."/>
            <person name="Holland P.W.H."/>
            <person name="King N."/>
            <person name="Lang F.B.F."/>
            <person name="Roger A.J."/>
            <person name="Ruiz-Trillo I."/>
            <person name="Haas B."/>
            <person name="Nusbaum C."/>
            <person name="Birren B."/>
        </authorList>
    </citation>
    <scope>NUCLEOTIDE SEQUENCE [LARGE SCALE GENOMIC DNA]</scope>
    <source>
        <strain evidence="4 5">JP610</strain>
    </source>
</reference>
<dbReference type="GeneID" id="25917685"/>
<evidence type="ECO:0000313" key="4">
    <source>
        <dbReference type="EMBL" id="KNC70296.1"/>
    </source>
</evidence>
<evidence type="ECO:0000256" key="2">
    <source>
        <dbReference type="SAM" id="MobiDB-lite"/>
    </source>
</evidence>
<proteinExistence type="inferred from homology"/>
<sequence>MSIVTSTTKQPAGLSNTAQSLGIHVDSTNDVPSDFKGASSAASYGSSKRPNEEAMRVVLRLRPPSEKEKREGDGCGFRIVSPTVVELPSQRAGQGAQRY</sequence>
<dbReference type="AlphaFoldDB" id="A0A0L0F0W9"/>
<protein>
    <recommendedName>
        <fullName evidence="3">Kinesin motor domain-containing protein</fullName>
    </recommendedName>
</protein>
<feature type="non-terminal residue" evidence="4">
    <location>
        <position position="99"/>
    </location>
</feature>
<dbReference type="GO" id="GO:0005524">
    <property type="term" value="F:ATP binding"/>
    <property type="evidence" value="ECO:0007669"/>
    <property type="project" value="InterPro"/>
</dbReference>
<dbReference type="EMBL" id="KQ251554">
    <property type="protein sequence ID" value="KNC70296.1"/>
    <property type="molecule type" value="Genomic_DNA"/>
</dbReference>
<feature type="compositionally biased region" description="Basic and acidic residues" evidence="2">
    <location>
        <begin position="63"/>
        <end position="73"/>
    </location>
</feature>
<comment type="caution">
    <text evidence="1">Lacks conserved residue(s) required for the propagation of feature annotation.</text>
</comment>
<accession>A0A0L0F0W9</accession>
<keyword evidence="5" id="KW-1185">Reference proteome</keyword>
<dbReference type="PROSITE" id="PS50067">
    <property type="entry name" value="KINESIN_MOTOR_2"/>
    <property type="match status" value="1"/>
</dbReference>
<evidence type="ECO:0000313" key="5">
    <source>
        <dbReference type="Proteomes" id="UP000054560"/>
    </source>
</evidence>
<feature type="compositionally biased region" description="Low complexity" evidence="2">
    <location>
        <begin position="37"/>
        <end position="47"/>
    </location>
</feature>
<name>A0A0L0F0W9_9EUKA</name>
<feature type="domain" description="Kinesin motor" evidence="3">
    <location>
        <begin position="54"/>
        <end position="99"/>
    </location>
</feature>
<dbReference type="Proteomes" id="UP000054560">
    <property type="component" value="Unassembled WGS sequence"/>
</dbReference>